<dbReference type="GO" id="GO:0006355">
    <property type="term" value="P:regulation of DNA-templated transcription"/>
    <property type="evidence" value="ECO:0007669"/>
    <property type="project" value="InterPro"/>
</dbReference>
<name>A0A8I1KJJ3_9HYPH</name>
<dbReference type="InterPro" id="IPR010985">
    <property type="entry name" value="Ribbon_hlx_hlx"/>
</dbReference>
<dbReference type="EMBL" id="JAEMUK010000009">
    <property type="protein sequence ID" value="MBJ7542949.1"/>
    <property type="molecule type" value="Genomic_DNA"/>
</dbReference>
<sequence>MSEGESGRTMSDAMQITLAKGFGTPRRPAQTPLKATGRLIRRAGDAKPKGPLSQFNVRIELDLKEAVTKAAEREGVSLVEWVERSFRASLEADEEASG</sequence>
<feature type="region of interest" description="Disordered" evidence="1">
    <location>
        <begin position="19"/>
        <end position="47"/>
    </location>
</feature>
<dbReference type="AlphaFoldDB" id="A0A8I1KJJ3"/>
<evidence type="ECO:0000313" key="2">
    <source>
        <dbReference type="EMBL" id="MBJ7542949.1"/>
    </source>
</evidence>
<organism evidence="2 3">
    <name type="scientific">Rhodomicrobium udaipurense</name>
    <dbReference type="NCBI Taxonomy" id="1202716"/>
    <lineage>
        <taxon>Bacteria</taxon>
        <taxon>Pseudomonadati</taxon>
        <taxon>Pseudomonadota</taxon>
        <taxon>Alphaproteobacteria</taxon>
        <taxon>Hyphomicrobiales</taxon>
        <taxon>Hyphomicrobiaceae</taxon>
        <taxon>Rhodomicrobium</taxon>
    </lineage>
</organism>
<dbReference type="RefSeq" id="WP_037234330.1">
    <property type="nucleotide sequence ID" value="NZ_JAEMUK010000009.1"/>
</dbReference>
<accession>A0A8I1KJJ3</accession>
<protein>
    <submittedName>
        <fullName evidence="2">Toxin-antitoxin system HicB family antitoxin</fullName>
    </submittedName>
</protein>
<gene>
    <name evidence="2" type="ORF">JDN41_05200</name>
</gene>
<comment type="caution">
    <text evidence="2">The sequence shown here is derived from an EMBL/GenBank/DDBJ whole genome shotgun (WGS) entry which is preliminary data.</text>
</comment>
<proteinExistence type="predicted"/>
<reference evidence="2 3" key="1">
    <citation type="submission" date="2020-12" db="EMBL/GenBank/DDBJ databases">
        <title>Revised draft genomes of Rhodomicrobium vannielii ATCC 17100 and Rhodomicrobium udaipurense JA643.</title>
        <authorList>
            <person name="Conners E.M."/>
            <person name="Davenport E.J."/>
            <person name="Bose A."/>
        </authorList>
    </citation>
    <scope>NUCLEOTIDE SEQUENCE [LARGE SCALE GENOMIC DNA]</scope>
    <source>
        <strain evidence="2 3">JA643</strain>
    </source>
</reference>
<keyword evidence="3" id="KW-1185">Reference proteome</keyword>
<evidence type="ECO:0000313" key="3">
    <source>
        <dbReference type="Proteomes" id="UP000623250"/>
    </source>
</evidence>
<dbReference type="SUPFAM" id="SSF47598">
    <property type="entry name" value="Ribbon-helix-helix"/>
    <property type="match status" value="1"/>
</dbReference>
<evidence type="ECO:0000256" key="1">
    <source>
        <dbReference type="SAM" id="MobiDB-lite"/>
    </source>
</evidence>
<dbReference type="Proteomes" id="UP000623250">
    <property type="component" value="Unassembled WGS sequence"/>
</dbReference>